<dbReference type="AlphaFoldDB" id="A0A1X7S9M4"/>
<protein>
    <submittedName>
        <fullName evidence="2">Uncharacterized protein</fullName>
    </submittedName>
</protein>
<gene>
    <name evidence="2" type="ORF">ZT3D7_G11558</name>
</gene>
<reference evidence="2 3" key="1">
    <citation type="submission" date="2016-06" db="EMBL/GenBank/DDBJ databases">
        <authorList>
            <person name="Kjaerup R.B."/>
            <person name="Dalgaard T.S."/>
            <person name="Juul-Madsen H.R."/>
        </authorList>
    </citation>
    <scope>NUCLEOTIDE SEQUENCE [LARGE SCALE GENOMIC DNA]</scope>
</reference>
<feature type="compositionally biased region" description="Low complexity" evidence="1">
    <location>
        <begin position="76"/>
        <end position="85"/>
    </location>
</feature>
<accession>A0A1X7S9M4</accession>
<dbReference type="EMBL" id="LT853705">
    <property type="protein sequence ID" value="SMQ56403.1"/>
    <property type="molecule type" value="Genomic_DNA"/>
</dbReference>
<proteinExistence type="predicted"/>
<dbReference type="Proteomes" id="UP000215127">
    <property type="component" value="Chromosome 16"/>
</dbReference>
<evidence type="ECO:0000313" key="2">
    <source>
        <dbReference type="EMBL" id="SMQ56403.1"/>
    </source>
</evidence>
<evidence type="ECO:0000256" key="1">
    <source>
        <dbReference type="SAM" id="MobiDB-lite"/>
    </source>
</evidence>
<feature type="region of interest" description="Disordered" evidence="1">
    <location>
        <begin position="74"/>
        <end position="101"/>
    </location>
</feature>
<organism evidence="2 3">
    <name type="scientific">Zymoseptoria tritici (strain ST99CH_3D7)</name>
    <dbReference type="NCBI Taxonomy" id="1276538"/>
    <lineage>
        <taxon>Eukaryota</taxon>
        <taxon>Fungi</taxon>
        <taxon>Dikarya</taxon>
        <taxon>Ascomycota</taxon>
        <taxon>Pezizomycotina</taxon>
        <taxon>Dothideomycetes</taxon>
        <taxon>Dothideomycetidae</taxon>
        <taxon>Mycosphaerellales</taxon>
        <taxon>Mycosphaerellaceae</taxon>
        <taxon>Zymoseptoria</taxon>
    </lineage>
</organism>
<evidence type="ECO:0000313" key="3">
    <source>
        <dbReference type="Proteomes" id="UP000215127"/>
    </source>
</evidence>
<sequence length="202" mass="22002">MLAEMKGQANAGHSGIGLESVAEDLITLEELGSLLKVQNSKLAEQIKELKAQNGKLAEHIKELAKPIMELAKKPAKASAPATTTTDVSQPETPLKHTPTPYEDGMKMASDIGRMCVVPPNIQAKSMNSSATSYSFRDAAFRPVNEQGDIIYSGVRFRRLTCSTASIWFSALSLVLLPVHRTSSSDITFNHRQTDYAILKSID</sequence>
<keyword evidence="3" id="KW-1185">Reference proteome</keyword>
<name>A0A1X7S9M4_ZYMT9</name>